<reference evidence="4 5" key="1">
    <citation type="submission" date="2017-05" db="EMBL/GenBank/DDBJ databases">
        <authorList>
            <person name="Varghese N."/>
            <person name="Submissions S."/>
        </authorList>
    </citation>
    <scope>NUCLEOTIDE SEQUENCE [LARGE SCALE GENOMIC DNA]</scope>
    <source>
        <strain evidence="4 5">DSM 25457</strain>
    </source>
</reference>
<dbReference type="PANTHER" id="PTHR47506">
    <property type="entry name" value="TRANSCRIPTIONAL REGULATORY PROTEIN"/>
    <property type="match status" value="1"/>
</dbReference>
<evidence type="ECO:0000256" key="2">
    <source>
        <dbReference type="ARBA" id="ARBA00023163"/>
    </source>
</evidence>
<proteinExistence type="predicted"/>
<dbReference type="Gene3D" id="1.10.357.10">
    <property type="entry name" value="Tetracycline Repressor, domain 2"/>
    <property type="match status" value="1"/>
</dbReference>
<dbReference type="SUPFAM" id="SSF46689">
    <property type="entry name" value="Homeodomain-like"/>
    <property type="match status" value="1"/>
</dbReference>
<organism evidence="4 5">
    <name type="scientific">Neorhodopirellula lusitana</name>
    <dbReference type="NCBI Taxonomy" id="445327"/>
    <lineage>
        <taxon>Bacteria</taxon>
        <taxon>Pseudomonadati</taxon>
        <taxon>Planctomycetota</taxon>
        <taxon>Planctomycetia</taxon>
        <taxon>Pirellulales</taxon>
        <taxon>Pirellulaceae</taxon>
        <taxon>Neorhodopirellula</taxon>
    </lineage>
</organism>
<accession>A0ABY1QJ58</accession>
<dbReference type="RefSeq" id="WP_283434575.1">
    <property type="nucleotide sequence ID" value="NZ_CAWLDM010000001.1"/>
</dbReference>
<comment type="caution">
    <text evidence="4">The sequence shown here is derived from an EMBL/GenBank/DDBJ whole genome shotgun (WGS) entry which is preliminary data.</text>
</comment>
<dbReference type="Pfam" id="PF16925">
    <property type="entry name" value="TetR_C_13"/>
    <property type="match status" value="1"/>
</dbReference>
<evidence type="ECO:0000259" key="3">
    <source>
        <dbReference type="Pfam" id="PF16925"/>
    </source>
</evidence>
<dbReference type="Proteomes" id="UP001158067">
    <property type="component" value="Unassembled WGS sequence"/>
</dbReference>
<feature type="domain" description="Tetracyclin repressor-like C-terminal" evidence="3">
    <location>
        <begin position="87"/>
        <end position="194"/>
    </location>
</feature>
<dbReference type="EMBL" id="FXUG01000015">
    <property type="protein sequence ID" value="SMP72290.1"/>
    <property type="molecule type" value="Genomic_DNA"/>
</dbReference>
<keyword evidence="2" id="KW-0804">Transcription</keyword>
<dbReference type="PANTHER" id="PTHR47506:SF1">
    <property type="entry name" value="HTH-TYPE TRANSCRIPTIONAL REGULATOR YJDC"/>
    <property type="match status" value="1"/>
</dbReference>
<dbReference type="InterPro" id="IPR009057">
    <property type="entry name" value="Homeodomain-like_sf"/>
</dbReference>
<dbReference type="Gene3D" id="1.10.10.60">
    <property type="entry name" value="Homeodomain-like"/>
    <property type="match status" value="1"/>
</dbReference>
<sequence>MNEPPRTIGRPREFDPNKILSEIVDLFWQRGYHGTSFREMEIATGEHRQSLVNAFGDKSAIFQKALQYYIDLRVNEVMELLRGDEEPLVRVKRVFQRWESDARASDRRGCLLINTGGEIGAKDATVADIMAKSTQRLVVEFAKTYQQAMDMNAIADRPTARSLARLTVAAADGVILHARVGGNASAAKQALDALSKLIFDR</sequence>
<dbReference type="SUPFAM" id="SSF48498">
    <property type="entry name" value="Tetracyclin repressor-like, C-terminal domain"/>
    <property type="match status" value="1"/>
</dbReference>
<gene>
    <name evidence="4" type="ORF">SAMN06265222_11539</name>
</gene>
<keyword evidence="5" id="KW-1185">Reference proteome</keyword>
<name>A0ABY1QJ58_9BACT</name>
<protein>
    <submittedName>
        <fullName evidence="4">Transcriptional regulator, TetR family</fullName>
    </submittedName>
</protein>
<evidence type="ECO:0000313" key="5">
    <source>
        <dbReference type="Proteomes" id="UP001158067"/>
    </source>
</evidence>
<evidence type="ECO:0000313" key="4">
    <source>
        <dbReference type="EMBL" id="SMP72290.1"/>
    </source>
</evidence>
<dbReference type="InterPro" id="IPR011075">
    <property type="entry name" value="TetR_C"/>
</dbReference>
<dbReference type="InterPro" id="IPR036271">
    <property type="entry name" value="Tet_transcr_reg_TetR-rel_C_sf"/>
</dbReference>
<evidence type="ECO:0000256" key="1">
    <source>
        <dbReference type="ARBA" id="ARBA00023015"/>
    </source>
</evidence>
<keyword evidence="1" id="KW-0805">Transcription regulation</keyword>